<dbReference type="InterPro" id="IPR038063">
    <property type="entry name" value="Transpep_catalytic_dom"/>
</dbReference>
<feature type="active site" description="Proton donor/acceptor" evidence="6">
    <location>
        <position position="410"/>
    </location>
</feature>
<name>A0A1D7XJE1_9CLOT</name>
<dbReference type="InterPro" id="IPR050979">
    <property type="entry name" value="LD-transpeptidase"/>
</dbReference>
<keyword evidence="10" id="KW-1185">Reference proteome</keyword>
<feature type="active site" description="Nucleophile" evidence="6">
    <location>
        <position position="431"/>
    </location>
</feature>
<dbReference type="Gene3D" id="3.10.20.800">
    <property type="match status" value="1"/>
</dbReference>
<evidence type="ECO:0000259" key="8">
    <source>
        <dbReference type="PROSITE" id="PS52029"/>
    </source>
</evidence>
<dbReference type="Gene3D" id="2.40.440.10">
    <property type="entry name" value="L,D-transpeptidase catalytic domain-like"/>
    <property type="match status" value="1"/>
</dbReference>
<dbReference type="KEGG" id="ctae:BGI42_06650"/>
<dbReference type="PANTHER" id="PTHR30582">
    <property type="entry name" value="L,D-TRANSPEPTIDASE"/>
    <property type="match status" value="1"/>
</dbReference>
<accession>A0A1D7XJE1</accession>
<keyword evidence="7" id="KW-0812">Transmembrane</keyword>
<dbReference type="GO" id="GO:0005576">
    <property type="term" value="C:extracellular region"/>
    <property type="evidence" value="ECO:0007669"/>
    <property type="project" value="TreeGrafter"/>
</dbReference>
<organism evidence="9 10">
    <name type="scientific">Clostridium taeniosporum</name>
    <dbReference type="NCBI Taxonomy" id="394958"/>
    <lineage>
        <taxon>Bacteria</taxon>
        <taxon>Bacillati</taxon>
        <taxon>Bacillota</taxon>
        <taxon>Clostridia</taxon>
        <taxon>Eubacteriales</taxon>
        <taxon>Clostridiaceae</taxon>
        <taxon>Clostridium</taxon>
    </lineage>
</organism>
<comment type="pathway">
    <text evidence="1 6">Cell wall biogenesis; peptidoglycan biosynthesis.</text>
</comment>
<dbReference type="EMBL" id="CP017253">
    <property type="protein sequence ID" value="AOR23436.1"/>
    <property type="molecule type" value="Genomic_DNA"/>
</dbReference>
<dbReference type="SUPFAM" id="SSF143985">
    <property type="entry name" value="L,D-transpeptidase pre-catalytic domain-like"/>
    <property type="match status" value="1"/>
</dbReference>
<dbReference type="UniPathway" id="UPA00219"/>
<dbReference type="GO" id="GO:0008360">
    <property type="term" value="P:regulation of cell shape"/>
    <property type="evidence" value="ECO:0007669"/>
    <property type="project" value="UniProtKB-UniRule"/>
</dbReference>
<evidence type="ECO:0000313" key="9">
    <source>
        <dbReference type="EMBL" id="AOR23436.1"/>
    </source>
</evidence>
<dbReference type="GO" id="GO:0016740">
    <property type="term" value="F:transferase activity"/>
    <property type="evidence" value="ECO:0007669"/>
    <property type="project" value="UniProtKB-KW"/>
</dbReference>
<keyword evidence="5 6" id="KW-0961">Cell wall biogenesis/degradation</keyword>
<dbReference type="GO" id="GO:0071555">
    <property type="term" value="P:cell wall organization"/>
    <property type="evidence" value="ECO:0007669"/>
    <property type="project" value="UniProtKB-UniRule"/>
</dbReference>
<evidence type="ECO:0000313" key="10">
    <source>
        <dbReference type="Proteomes" id="UP000094652"/>
    </source>
</evidence>
<dbReference type="Pfam" id="PF03734">
    <property type="entry name" value="YkuD"/>
    <property type="match status" value="1"/>
</dbReference>
<keyword evidence="3 6" id="KW-0133">Cell shape</keyword>
<dbReference type="PANTHER" id="PTHR30582:SF33">
    <property type="entry name" value="EXPORTED PROTEIN"/>
    <property type="match status" value="1"/>
</dbReference>
<reference evidence="10" key="1">
    <citation type="submission" date="2016-09" db="EMBL/GenBank/DDBJ databases">
        <title>Genomics of Clostridium taeniosporum, an organism which forms endospores with ribbon-like appendages.</title>
        <authorList>
            <person name="Walker J.R."/>
        </authorList>
    </citation>
    <scope>NUCLEOTIDE SEQUENCE [LARGE SCALE GENOMIC DNA]</scope>
    <source>
        <strain evidence="10">1/k</strain>
    </source>
</reference>
<dbReference type="Pfam" id="PF12229">
    <property type="entry name" value="PG_binding_4"/>
    <property type="match status" value="2"/>
</dbReference>
<feature type="transmembrane region" description="Helical" evidence="7">
    <location>
        <begin position="12"/>
        <end position="34"/>
    </location>
</feature>
<keyword evidence="7" id="KW-0472">Membrane</keyword>
<feature type="domain" description="L,D-TPase catalytic" evidence="8">
    <location>
        <begin position="336"/>
        <end position="455"/>
    </location>
</feature>
<dbReference type="OrthoDB" id="3176960at2"/>
<dbReference type="PROSITE" id="PS52029">
    <property type="entry name" value="LD_TPASE"/>
    <property type="match status" value="1"/>
</dbReference>
<evidence type="ECO:0000256" key="3">
    <source>
        <dbReference type="ARBA" id="ARBA00022960"/>
    </source>
</evidence>
<dbReference type="InterPro" id="IPR022029">
    <property type="entry name" value="YoaR-like_PG-bd"/>
</dbReference>
<dbReference type="AlphaFoldDB" id="A0A1D7XJE1"/>
<dbReference type="InterPro" id="IPR005490">
    <property type="entry name" value="LD_TPept_cat_dom"/>
</dbReference>
<evidence type="ECO:0000256" key="2">
    <source>
        <dbReference type="ARBA" id="ARBA00022679"/>
    </source>
</evidence>
<evidence type="ECO:0000256" key="4">
    <source>
        <dbReference type="ARBA" id="ARBA00022984"/>
    </source>
</evidence>
<dbReference type="SUPFAM" id="SSF141523">
    <property type="entry name" value="L,D-transpeptidase catalytic domain-like"/>
    <property type="match status" value="1"/>
</dbReference>
<dbReference type="Proteomes" id="UP000094652">
    <property type="component" value="Chromosome"/>
</dbReference>
<dbReference type="STRING" id="394958.BGI42_06650"/>
<dbReference type="GO" id="GO:0071972">
    <property type="term" value="F:peptidoglycan L,D-transpeptidase activity"/>
    <property type="evidence" value="ECO:0007669"/>
    <property type="project" value="TreeGrafter"/>
</dbReference>
<dbReference type="InterPro" id="IPR038054">
    <property type="entry name" value="LD_TPept-like_central_sf"/>
</dbReference>
<gene>
    <name evidence="9" type="ORF">BGI42_06650</name>
</gene>
<evidence type="ECO:0000256" key="5">
    <source>
        <dbReference type="ARBA" id="ARBA00023316"/>
    </source>
</evidence>
<keyword evidence="4 6" id="KW-0573">Peptidoglycan synthesis</keyword>
<protein>
    <submittedName>
        <fullName evidence="9">Peptidoglycan-binding protein</fullName>
    </submittedName>
</protein>
<keyword evidence="7" id="KW-1133">Transmembrane helix</keyword>
<evidence type="ECO:0000256" key="7">
    <source>
        <dbReference type="SAM" id="Phobius"/>
    </source>
</evidence>
<keyword evidence="2" id="KW-0808">Transferase</keyword>
<evidence type="ECO:0000256" key="6">
    <source>
        <dbReference type="PROSITE-ProRule" id="PRU01373"/>
    </source>
</evidence>
<dbReference type="RefSeq" id="WP_069679587.1">
    <property type="nucleotide sequence ID" value="NZ_CP017253.2"/>
</dbReference>
<evidence type="ECO:0000256" key="1">
    <source>
        <dbReference type="ARBA" id="ARBA00004752"/>
    </source>
</evidence>
<dbReference type="GO" id="GO:0018104">
    <property type="term" value="P:peptidoglycan-protein cross-linking"/>
    <property type="evidence" value="ECO:0007669"/>
    <property type="project" value="TreeGrafter"/>
</dbReference>
<dbReference type="CDD" id="cd16913">
    <property type="entry name" value="YkuD_like"/>
    <property type="match status" value="1"/>
</dbReference>
<sequence>MNKLYKVKYLKYIGIIFIIMYFILSFYFINHFYFGTVINGVNISCKNIDEANAKISNEIESYKLELEERDGIKEEILSTNIGLKYDSKEKLQQLKNEQKPFKWILQLFKSSNYKNINLTSYDENLLKKYLENLSCFDENKVVQPSNPSFKYLDNKYIILEETYGNKVKKDVLYNNVVKSINNGAHILNLEESDCYENPKYTSDSPKVIEVNDKLNKYILSKITYDFGDRRELLDGSIINQWLLVDNDLNIIFDEKKIRHYVNEIANVYNTVARTREFSTSMGTKVKVTGGNYGWLINVEEEIKALINIVESGENITREPIYRQKASSREINDIGKTYVEINFTKQHLWFYKEGSIITQGDIVTGNVNLGHDTPIGVYILNYKQKDATLKGDTYETKVKYWMPFNGGIGIHDAVWRNQFGGNIYKSNGSHGCVNAPSYLAQKIFENIEQGTPIVCYYE</sequence>
<proteinExistence type="predicted"/>